<dbReference type="Gene3D" id="3.40.50.1860">
    <property type="match status" value="1"/>
</dbReference>
<accession>A0ABW5KNA4</accession>
<dbReference type="Proteomes" id="UP001597545">
    <property type="component" value="Unassembled WGS sequence"/>
</dbReference>
<name>A0ABW5KNA4_9SPHI</name>
<dbReference type="EMBL" id="JBHULR010000015">
    <property type="protein sequence ID" value="MFD2549171.1"/>
    <property type="molecule type" value="Genomic_DNA"/>
</dbReference>
<gene>
    <name evidence="1" type="ORF">ACFSR5_16100</name>
</gene>
<reference evidence="2" key="1">
    <citation type="journal article" date="2019" name="Int. J. Syst. Evol. Microbiol.">
        <title>The Global Catalogue of Microorganisms (GCM) 10K type strain sequencing project: providing services to taxonomists for standard genome sequencing and annotation.</title>
        <authorList>
            <consortium name="The Broad Institute Genomics Platform"/>
            <consortium name="The Broad Institute Genome Sequencing Center for Infectious Disease"/>
            <person name="Wu L."/>
            <person name="Ma J."/>
        </authorList>
    </citation>
    <scope>NUCLEOTIDE SEQUENCE [LARGE SCALE GENOMIC DNA]</scope>
    <source>
        <strain evidence="2">KCTC 42662</strain>
    </source>
</reference>
<sequence>MIGIVGGVGPLAWLDIATKVIEEAIATTDQEHLPLLLSTQLHRVADRTAYLLGKFAENPGFAIARII</sequence>
<dbReference type="SUPFAM" id="SSF53681">
    <property type="entry name" value="Aspartate/glutamate racemase"/>
    <property type="match status" value="1"/>
</dbReference>
<proteinExistence type="predicted"/>
<keyword evidence="2" id="KW-1185">Reference proteome</keyword>
<evidence type="ECO:0000313" key="1">
    <source>
        <dbReference type="EMBL" id="MFD2549171.1"/>
    </source>
</evidence>
<protein>
    <submittedName>
        <fullName evidence="1">Uncharacterized protein</fullName>
    </submittedName>
</protein>
<comment type="caution">
    <text evidence="1">The sequence shown here is derived from an EMBL/GenBank/DDBJ whole genome shotgun (WGS) entry which is preliminary data.</text>
</comment>
<dbReference type="InterPro" id="IPR001920">
    <property type="entry name" value="Asp/Glu_race"/>
</dbReference>
<dbReference type="RefSeq" id="WP_380905491.1">
    <property type="nucleotide sequence ID" value="NZ_JBHUEG010000012.1"/>
</dbReference>
<organism evidence="1 2">
    <name type="scientific">Sphingobacterium suaedae</name>
    <dbReference type="NCBI Taxonomy" id="1686402"/>
    <lineage>
        <taxon>Bacteria</taxon>
        <taxon>Pseudomonadati</taxon>
        <taxon>Bacteroidota</taxon>
        <taxon>Sphingobacteriia</taxon>
        <taxon>Sphingobacteriales</taxon>
        <taxon>Sphingobacteriaceae</taxon>
        <taxon>Sphingobacterium</taxon>
    </lineage>
</organism>
<evidence type="ECO:0000313" key="2">
    <source>
        <dbReference type="Proteomes" id="UP001597545"/>
    </source>
</evidence>